<organism evidence="1 2">
    <name type="scientific">Algibacter lectus</name>
    <dbReference type="NCBI Taxonomy" id="221126"/>
    <lineage>
        <taxon>Bacteria</taxon>
        <taxon>Pseudomonadati</taxon>
        <taxon>Bacteroidota</taxon>
        <taxon>Flavobacteriia</taxon>
        <taxon>Flavobacteriales</taxon>
        <taxon>Flavobacteriaceae</taxon>
        <taxon>Algibacter</taxon>
    </lineage>
</organism>
<evidence type="ECO:0000313" key="2">
    <source>
        <dbReference type="Proteomes" id="UP000029643"/>
    </source>
</evidence>
<dbReference type="Proteomes" id="UP000029643">
    <property type="component" value="Unassembled WGS sequence"/>
</dbReference>
<proteinExistence type="predicted"/>
<protein>
    <submittedName>
        <fullName evidence="1">Uncharacterized protein</fullName>
    </submittedName>
</protein>
<dbReference type="AlphaFoldDB" id="A0A090X0I0"/>
<dbReference type="EMBL" id="BBNU01000053">
    <property type="protein sequence ID" value="GAL82756.1"/>
    <property type="molecule type" value="Genomic_DNA"/>
</dbReference>
<gene>
    <name evidence="1" type="ORF">JCM19274_2479</name>
</gene>
<reference evidence="1 2" key="1">
    <citation type="journal article" date="2014" name="Genome Announc.">
        <title>Draft Genome Sequences of Marine Flavobacterium Algibacter lectus Strains SS8 and NR4.</title>
        <authorList>
            <person name="Takatani N."/>
            <person name="Nakanishi M."/>
            <person name="Meirelles P."/>
            <person name="Mino S."/>
            <person name="Suda W."/>
            <person name="Oshima K."/>
            <person name="Hattori M."/>
            <person name="Ohkuma M."/>
            <person name="Hosokawa M."/>
            <person name="Miyashita K."/>
            <person name="Thompson F.L."/>
            <person name="Niwa A."/>
            <person name="Sawabe T."/>
            <person name="Sawabe T."/>
        </authorList>
    </citation>
    <scope>NUCLEOTIDE SEQUENCE [LARGE SCALE GENOMIC DNA]</scope>
    <source>
        <strain evidence="2">JCM19274</strain>
    </source>
</reference>
<name>A0A090X0I0_9FLAO</name>
<comment type="caution">
    <text evidence="1">The sequence shown here is derived from an EMBL/GenBank/DDBJ whole genome shotgun (WGS) entry which is preliminary data.</text>
</comment>
<evidence type="ECO:0000313" key="1">
    <source>
        <dbReference type="EMBL" id="GAL82756.1"/>
    </source>
</evidence>
<accession>A0A090X0I0</accession>
<sequence>MELADGKISEDVIAELSKELSESQYEFYKQCWKKYPKSKRRYSEFDLKDLNHPSVHYQIMDFFKSQPNSNYAGLSRQLLNLNETEFTELEKRKNQFENM</sequence>